<evidence type="ECO:0000313" key="2">
    <source>
        <dbReference type="EMBL" id="QKJ66868.1"/>
    </source>
</evidence>
<keyword evidence="3" id="KW-1185">Reference proteome</keyword>
<reference evidence="2 3" key="1">
    <citation type="submission" date="2020-05" db="EMBL/GenBank/DDBJ databases">
        <title>Complete genome sequence of Deefgea sp. D17.</title>
        <authorList>
            <person name="Bae J.-W."/>
            <person name="Han J.E."/>
        </authorList>
    </citation>
    <scope>NUCLEOTIDE SEQUENCE [LARGE SCALE GENOMIC DNA]</scope>
    <source>
        <strain evidence="2 3">D17</strain>
    </source>
</reference>
<proteinExistence type="predicted"/>
<keyword evidence="1" id="KW-0812">Transmembrane</keyword>
<protein>
    <recommendedName>
        <fullName evidence="4">Holin of 3TMs, for gene-transfer release</fullName>
    </recommendedName>
</protein>
<dbReference type="KEGG" id="dee:HQN60_09240"/>
<accession>A0A6M8SS14</accession>
<dbReference type="EMBL" id="CP054143">
    <property type="protein sequence ID" value="QKJ66868.1"/>
    <property type="molecule type" value="Genomic_DNA"/>
</dbReference>
<feature type="transmembrane region" description="Helical" evidence="1">
    <location>
        <begin position="35"/>
        <end position="59"/>
    </location>
</feature>
<evidence type="ECO:0000256" key="1">
    <source>
        <dbReference type="SAM" id="Phobius"/>
    </source>
</evidence>
<dbReference type="RefSeq" id="WP_173533371.1">
    <property type="nucleotide sequence ID" value="NZ_CP054143.1"/>
</dbReference>
<evidence type="ECO:0008006" key="4">
    <source>
        <dbReference type="Google" id="ProtNLM"/>
    </source>
</evidence>
<organism evidence="2 3">
    <name type="scientific">Deefgea piscis</name>
    <dbReference type="NCBI Taxonomy" id="2739061"/>
    <lineage>
        <taxon>Bacteria</taxon>
        <taxon>Pseudomonadati</taxon>
        <taxon>Pseudomonadota</taxon>
        <taxon>Betaproteobacteria</taxon>
        <taxon>Neisseriales</taxon>
        <taxon>Chitinibacteraceae</taxon>
        <taxon>Deefgea</taxon>
    </lineage>
</organism>
<evidence type="ECO:0000313" key="3">
    <source>
        <dbReference type="Proteomes" id="UP000504844"/>
    </source>
</evidence>
<feature type="transmembrane region" description="Helical" evidence="1">
    <location>
        <begin position="71"/>
        <end position="88"/>
    </location>
</feature>
<keyword evidence="1" id="KW-1133">Transmembrane helix</keyword>
<dbReference type="AlphaFoldDB" id="A0A6M8SS14"/>
<keyword evidence="1" id="KW-0472">Membrane</keyword>
<gene>
    <name evidence="2" type="ORF">HQN60_09240</name>
</gene>
<dbReference type="Proteomes" id="UP000504844">
    <property type="component" value="Chromosome"/>
</dbReference>
<sequence>MNPIEQIEAEKLAKDVVRRADALTVLAAPNRISKWAWISPIGLAFIGLIQSGGLTWLMGGELVPLTPFNDVFVSILAWGGFSLAALAYQEARQNRKRLEAALSLLDLT</sequence>
<name>A0A6M8SS14_9NEIS</name>